<feature type="transmembrane region" description="Helical" evidence="5">
    <location>
        <begin position="192"/>
        <end position="210"/>
    </location>
</feature>
<name>A0A916JDZ0_9BACT</name>
<comment type="caution">
    <text evidence="7">The sequence shown here is derived from an EMBL/GenBank/DDBJ whole genome shotgun (WGS) entry which is preliminary data.</text>
</comment>
<feature type="domain" description="O-antigen ligase-related" evidence="6">
    <location>
        <begin position="202"/>
        <end position="338"/>
    </location>
</feature>
<keyword evidence="4 5" id="KW-0472">Membrane</keyword>
<feature type="transmembrane region" description="Helical" evidence="5">
    <location>
        <begin position="375"/>
        <end position="393"/>
    </location>
</feature>
<evidence type="ECO:0000256" key="4">
    <source>
        <dbReference type="ARBA" id="ARBA00023136"/>
    </source>
</evidence>
<proteinExistence type="predicted"/>
<evidence type="ECO:0000256" key="2">
    <source>
        <dbReference type="ARBA" id="ARBA00022692"/>
    </source>
</evidence>
<evidence type="ECO:0000256" key="1">
    <source>
        <dbReference type="ARBA" id="ARBA00004141"/>
    </source>
</evidence>
<dbReference type="EMBL" id="CAJRAF010000002">
    <property type="protein sequence ID" value="CAG5008030.1"/>
    <property type="molecule type" value="Genomic_DNA"/>
</dbReference>
<dbReference type="GO" id="GO:0016020">
    <property type="term" value="C:membrane"/>
    <property type="evidence" value="ECO:0007669"/>
    <property type="project" value="UniProtKB-SubCell"/>
</dbReference>
<evidence type="ECO:0000256" key="5">
    <source>
        <dbReference type="SAM" id="Phobius"/>
    </source>
</evidence>
<gene>
    <name evidence="7" type="ORF">DYBT9275_04179</name>
</gene>
<feature type="transmembrane region" description="Helical" evidence="5">
    <location>
        <begin position="322"/>
        <end position="342"/>
    </location>
</feature>
<comment type="subcellular location">
    <subcellularLocation>
        <location evidence="1">Membrane</location>
        <topology evidence="1">Multi-pass membrane protein</topology>
    </subcellularLocation>
</comment>
<feature type="transmembrane region" description="Helical" evidence="5">
    <location>
        <begin position="237"/>
        <end position="256"/>
    </location>
</feature>
<keyword evidence="8" id="KW-1185">Reference proteome</keyword>
<dbReference type="Pfam" id="PF04932">
    <property type="entry name" value="Wzy_C"/>
    <property type="match status" value="1"/>
</dbReference>
<feature type="transmembrane region" description="Helical" evidence="5">
    <location>
        <begin position="68"/>
        <end position="87"/>
    </location>
</feature>
<reference evidence="7" key="1">
    <citation type="submission" date="2021-04" db="EMBL/GenBank/DDBJ databases">
        <authorList>
            <person name="Rodrigo-Torres L."/>
            <person name="Arahal R. D."/>
            <person name="Lucena T."/>
        </authorList>
    </citation>
    <scope>NUCLEOTIDE SEQUENCE</scope>
    <source>
        <strain evidence="7">CECT 9275</strain>
    </source>
</reference>
<keyword evidence="3 5" id="KW-1133">Transmembrane helix</keyword>
<dbReference type="InterPro" id="IPR007016">
    <property type="entry name" value="O-antigen_ligase-rel_domated"/>
</dbReference>
<feature type="transmembrane region" description="Helical" evidence="5">
    <location>
        <begin position="93"/>
        <end position="114"/>
    </location>
</feature>
<feature type="transmembrane region" description="Helical" evidence="5">
    <location>
        <begin position="41"/>
        <end position="61"/>
    </location>
</feature>
<evidence type="ECO:0000256" key="3">
    <source>
        <dbReference type="ARBA" id="ARBA00022989"/>
    </source>
</evidence>
<evidence type="ECO:0000313" key="8">
    <source>
        <dbReference type="Proteomes" id="UP000680038"/>
    </source>
</evidence>
<organism evidence="7 8">
    <name type="scientific">Dyadobacter helix</name>
    <dbReference type="NCBI Taxonomy" id="2822344"/>
    <lineage>
        <taxon>Bacteria</taxon>
        <taxon>Pseudomonadati</taxon>
        <taxon>Bacteroidota</taxon>
        <taxon>Cytophagia</taxon>
        <taxon>Cytophagales</taxon>
        <taxon>Spirosomataceae</taxon>
        <taxon>Dyadobacter</taxon>
    </lineage>
</organism>
<dbReference type="Proteomes" id="UP000680038">
    <property type="component" value="Unassembled WGS sequence"/>
</dbReference>
<feature type="transmembrane region" description="Helical" evidence="5">
    <location>
        <begin position="9"/>
        <end position="29"/>
    </location>
</feature>
<dbReference type="RefSeq" id="WP_215240581.1">
    <property type="nucleotide sequence ID" value="NZ_CAJRAF010000002.1"/>
</dbReference>
<accession>A0A916JDZ0</accession>
<feature type="transmembrane region" description="Helical" evidence="5">
    <location>
        <begin position="169"/>
        <end position="185"/>
    </location>
</feature>
<evidence type="ECO:0000259" key="6">
    <source>
        <dbReference type="Pfam" id="PF04932"/>
    </source>
</evidence>
<protein>
    <recommendedName>
        <fullName evidence="6">O-antigen ligase-related domain-containing protein</fullName>
    </recommendedName>
</protein>
<evidence type="ECO:0000313" key="7">
    <source>
        <dbReference type="EMBL" id="CAG5008030.1"/>
    </source>
</evidence>
<feature type="transmembrane region" description="Helical" evidence="5">
    <location>
        <begin position="126"/>
        <end position="149"/>
    </location>
</feature>
<dbReference type="AlphaFoldDB" id="A0A916JDZ0"/>
<sequence>MTESISKETIFRLLFLNIALVIVGYALGVLTGKASVGVMRIFKYLVLLLCILQLFSLKNIFLDLITRYSQGVILLAVTVLACAVFTPNPALSAALALTFSVPFLYIVFAVSYLLIKYPVAYVLNSFLSIINWVYMLPIVSFFITGGSLTDTNIYYVSGENEDSAFVSNHYGWSGTIFLITGIDLLRNTKLPYWRKILLIIFGVISLYIVLISGNRTSWLSLLLVSMVFLFRYQSIPLLYKCLLLTIPVMLVLFLLADSKSALNNRFKKTEGQAKKGEARVRVSAKMISHFSKNPALFVTGIGMFNKSEIKKIINWSGYHNSYFEVLFGAGLPVFLFFVYLLLVRPAWNYIRYFSQHYLFLPPFLIIPYFESNLTGGQFLFFPWFILVIIMSYAKKFTEMKASATNTTLNEPVSV</sequence>
<keyword evidence="2 5" id="KW-0812">Transmembrane</keyword>